<protein>
    <recommendedName>
        <fullName evidence="4">HNH nuclease domain-containing protein</fullName>
    </recommendedName>
</protein>
<feature type="compositionally biased region" description="Acidic residues" evidence="1">
    <location>
        <begin position="360"/>
        <end position="373"/>
    </location>
</feature>
<evidence type="ECO:0008006" key="4">
    <source>
        <dbReference type="Google" id="ProtNLM"/>
    </source>
</evidence>
<organism evidence="2 3">
    <name type="scientific">Rhodocollybia butyracea</name>
    <dbReference type="NCBI Taxonomy" id="206335"/>
    <lineage>
        <taxon>Eukaryota</taxon>
        <taxon>Fungi</taxon>
        <taxon>Dikarya</taxon>
        <taxon>Basidiomycota</taxon>
        <taxon>Agaricomycotina</taxon>
        <taxon>Agaricomycetes</taxon>
        <taxon>Agaricomycetidae</taxon>
        <taxon>Agaricales</taxon>
        <taxon>Marasmiineae</taxon>
        <taxon>Omphalotaceae</taxon>
        <taxon>Rhodocollybia</taxon>
    </lineage>
</organism>
<evidence type="ECO:0000313" key="3">
    <source>
        <dbReference type="Proteomes" id="UP000772434"/>
    </source>
</evidence>
<feature type="region of interest" description="Disordered" evidence="1">
    <location>
        <begin position="334"/>
        <end position="373"/>
    </location>
</feature>
<dbReference type="EMBL" id="JADNRY010000075">
    <property type="protein sequence ID" value="KAF9067268.1"/>
    <property type="molecule type" value="Genomic_DNA"/>
</dbReference>
<proteinExistence type="predicted"/>
<comment type="caution">
    <text evidence="2">The sequence shown here is derived from an EMBL/GenBank/DDBJ whole genome shotgun (WGS) entry which is preliminary data.</text>
</comment>
<reference evidence="2" key="1">
    <citation type="submission" date="2020-11" db="EMBL/GenBank/DDBJ databases">
        <authorList>
            <consortium name="DOE Joint Genome Institute"/>
            <person name="Ahrendt S."/>
            <person name="Riley R."/>
            <person name="Andreopoulos W."/>
            <person name="Labutti K."/>
            <person name="Pangilinan J."/>
            <person name="Ruiz-Duenas F.J."/>
            <person name="Barrasa J.M."/>
            <person name="Sanchez-Garcia M."/>
            <person name="Camarero S."/>
            <person name="Miyauchi S."/>
            <person name="Serrano A."/>
            <person name="Linde D."/>
            <person name="Babiker R."/>
            <person name="Drula E."/>
            <person name="Ayuso-Fernandez I."/>
            <person name="Pacheco R."/>
            <person name="Padilla G."/>
            <person name="Ferreira P."/>
            <person name="Barriuso J."/>
            <person name="Kellner H."/>
            <person name="Castanera R."/>
            <person name="Alfaro M."/>
            <person name="Ramirez L."/>
            <person name="Pisabarro A.G."/>
            <person name="Kuo A."/>
            <person name="Tritt A."/>
            <person name="Lipzen A."/>
            <person name="He G."/>
            <person name="Yan M."/>
            <person name="Ng V."/>
            <person name="Cullen D."/>
            <person name="Martin F."/>
            <person name="Rosso M.-N."/>
            <person name="Henrissat B."/>
            <person name="Hibbett D."/>
            <person name="Martinez A.T."/>
            <person name="Grigoriev I.V."/>
        </authorList>
    </citation>
    <scope>NUCLEOTIDE SEQUENCE</scope>
    <source>
        <strain evidence="2">AH 40177</strain>
    </source>
</reference>
<feature type="compositionally biased region" description="Basic and acidic residues" evidence="1">
    <location>
        <begin position="346"/>
        <end position="359"/>
    </location>
</feature>
<evidence type="ECO:0000313" key="2">
    <source>
        <dbReference type="EMBL" id="KAF9067268.1"/>
    </source>
</evidence>
<dbReference type="OrthoDB" id="3064585at2759"/>
<dbReference type="AlphaFoldDB" id="A0A9P5PNS6"/>
<gene>
    <name evidence="2" type="ORF">BDP27DRAFT_1536658</name>
</gene>
<sequence>MLFYSTIPPPTFFEIQPLDAQPVSIIEIFHHTAGQRFLVLCARDCPNEARRPSGVLGLPTALIDIVDACRILTGVYEARYSFRFVGKHDNCCVEGELSPEGRYSLSIVDQDKNLLEYGLYENFYTRRPPTHAEVPSHWFTVSSPQPPINGAKGLPDWALLSITEDYADMRYHMSKMAKDADGYQCALTRVSSPAAAEGAHVVPTDEDDFLFHLINTHYVERDIAEQLNPACPSPPTLPHYQKIHDIRNYLTLAHIYRPWDEFIIVFYPILPGEYYTFFVGPTDGHDSFYHHAKLCLADRTDPYLLYVRFAHMIFRYKIDISGVLEPSDALPELVRGEQQSTKKGKTRDLAGDDLRMDRGEDNDESEDESETFESEGPIAFQMLFKEAEAQGKELSVDMENLVGSYHPDRKRIVQTAAKYLEHHPAVGLRPESVLSYPVVHIS</sequence>
<dbReference type="Proteomes" id="UP000772434">
    <property type="component" value="Unassembled WGS sequence"/>
</dbReference>
<name>A0A9P5PNS6_9AGAR</name>
<accession>A0A9P5PNS6</accession>
<evidence type="ECO:0000256" key="1">
    <source>
        <dbReference type="SAM" id="MobiDB-lite"/>
    </source>
</evidence>
<keyword evidence="3" id="KW-1185">Reference proteome</keyword>